<feature type="domain" description="Prenyltransferase alpha-alpha toroid" evidence="3">
    <location>
        <begin position="69"/>
        <end position="249"/>
    </location>
</feature>
<comment type="caution">
    <text evidence="4">The sequence shown here is derived from an EMBL/GenBank/DDBJ whole genome shotgun (WGS) entry which is preliminary data.</text>
</comment>
<proteinExistence type="predicted"/>
<dbReference type="Proteomes" id="UP000606172">
    <property type="component" value="Unassembled WGS sequence"/>
</dbReference>
<sequence>MLVALPVVLAAGVLTPAAAAASVTSSGRTTACAPASAVDKAVRYIKAQQQPDGSFPSVGQTSTADAVYALVALGVDPSTVRRDGKSAVDWIYSQTTSIPNAGVAAKFLLALALAKKPTVAPDGFDFKNRVKSAYDPATGLYDTNPTGNAYALAALRAVGERPPSRALRAWEDLQQPDGGWSAYRPAAETDTNTTAVSLVALKANGRSRTIPAALRYLRTQQSADAGFTFSTAYGTASDANSTGLVILALRATGQNFRNWRKGNADPAGRLLDLQNPSGAFRYNDESPGDNAFATFQAGQALGLIRCR</sequence>
<accession>A0A919RMK7</accession>
<gene>
    <name evidence="4" type="ORF">Ssi02_67810</name>
</gene>
<dbReference type="InterPro" id="IPR001330">
    <property type="entry name" value="Prenyltrans"/>
</dbReference>
<keyword evidence="5" id="KW-1185">Reference proteome</keyword>
<dbReference type="AlphaFoldDB" id="A0A919RMK7"/>
<evidence type="ECO:0000259" key="3">
    <source>
        <dbReference type="Pfam" id="PF00432"/>
    </source>
</evidence>
<dbReference type="Gene3D" id="1.50.10.20">
    <property type="match status" value="2"/>
</dbReference>
<feature type="chain" id="PRO_5038382679" evidence="2">
    <location>
        <begin position="21"/>
        <end position="307"/>
    </location>
</feature>
<dbReference type="EMBL" id="BOOW01000045">
    <property type="protein sequence ID" value="GII96550.1"/>
    <property type="molecule type" value="Genomic_DNA"/>
</dbReference>
<reference evidence="4" key="1">
    <citation type="submission" date="2021-01" db="EMBL/GenBank/DDBJ databases">
        <title>Whole genome shotgun sequence of Sinosporangium siamense NBRC 109515.</title>
        <authorList>
            <person name="Komaki H."/>
            <person name="Tamura T."/>
        </authorList>
    </citation>
    <scope>NUCLEOTIDE SEQUENCE</scope>
    <source>
        <strain evidence="4">NBRC 109515</strain>
    </source>
</reference>
<evidence type="ECO:0000313" key="5">
    <source>
        <dbReference type="Proteomes" id="UP000606172"/>
    </source>
</evidence>
<evidence type="ECO:0000313" key="4">
    <source>
        <dbReference type="EMBL" id="GII96550.1"/>
    </source>
</evidence>
<feature type="signal peptide" evidence="2">
    <location>
        <begin position="1"/>
        <end position="20"/>
    </location>
</feature>
<dbReference type="InterPro" id="IPR008930">
    <property type="entry name" value="Terpenoid_cyclase/PrenylTrfase"/>
</dbReference>
<keyword evidence="1" id="KW-0677">Repeat</keyword>
<evidence type="ECO:0000256" key="2">
    <source>
        <dbReference type="SAM" id="SignalP"/>
    </source>
</evidence>
<name>A0A919RMK7_9ACTN</name>
<organism evidence="4 5">
    <name type="scientific">Sinosporangium siamense</name>
    <dbReference type="NCBI Taxonomy" id="1367973"/>
    <lineage>
        <taxon>Bacteria</taxon>
        <taxon>Bacillati</taxon>
        <taxon>Actinomycetota</taxon>
        <taxon>Actinomycetes</taxon>
        <taxon>Streptosporangiales</taxon>
        <taxon>Streptosporangiaceae</taxon>
        <taxon>Sinosporangium</taxon>
    </lineage>
</organism>
<dbReference type="Pfam" id="PF00432">
    <property type="entry name" value="Prenyltrans"/>
    <property type="match status" value="1"/>
</dbReference>
<protein>
    <submittedName>
        <fullName evidence="4">Cell wall anchor</fullName>
    </submittedName>
</protein>
<dbReference type="GO" id="GO:0003824">
    <property type="term" value="F:catalytic activity"/>
    <property type="evidence" value="ECO:0007669"/>
    <property type="project" value="InterPro"/>
</dbReference>
<keyword evidence="2" id="KW-0732">Signal</keyword>
<dbReference type="SUPFAM" id="SSF48239">
    <property type="entry name" value="Terpenoid cyclases/Protein prenyltransferases"/>
    <property type="match status" value="2"/>
</dbReference>
<evidence type="ECO:0000256" key="1">
    <source>
        <dbReference type="ARBA" id="ARBA00022737"/>
    </source>
</evidence>